<organism evidence="1 2">
    <name type="scientific">Embleya scabrispora</name>
    <dbReference type="NCBI Taxonomy" id="159449"/>
    <lineage>
        <taxon>Bacteria</taxon>
        <taxon>Bacillati</taxon>
        <taxon>Actinomycetota</taxon>
        <taxon>Actinomycetes</taxon>
        <taxon>Kitasatosporales</taxon>
        <taxon>Streptomycetaceae</taxon>
        <taxon>Embleya</taxon>
    </lineage>
</organism>
<comment type="caution">
    <text evidence="1">The sequence shown here is derived from an EMBL/GenBank/DDBJ whole genome shotgun (WGS) entry which is preliminary data.</text>
</comment>
<reference evidence="1 2" key="1">
    <citation type="submission" date="2017-03" db="EMBL/GenBank/DDBJ databases">
        <title>Draft genome sequence of Streptomyces scabrisporus NF3, endophyte isolated from Amphipterygium adstringens.</title>
        <authorList>
            <person name="Vazquez M."/>
            <person name="Ceapa C.D."/>
            <person name="Rodriguez Luna D."/>
            <person name="Sanchez Esquivel S."/>
        </authorList>
    </citation>
    <scope>NUCLEOTIDE SEQUENCE [LARGE SCALE GENOMIC DNA]</scope>
    <source>
        <strain evidence="1 2">NF3</strain>
    </source>
</reference>
<accession>A0A1T3NK89</accession>
<evidence type="ECO:0000313" key="2">
    <source>
        <dbReference type="Proteomes" id="UP000190037"/>
    </source>
</evidence>
<evidence type="ECO:0000313" key="1">
    <source>
        <dbReference type="EMBL" id="OPC77125.1"/>
    </source>
</evidence>
<proteinExistence type="predicted"/>
<dbReference type="Proteomes" id="UP000190037">
    <property type="component" value="Unassembled WGS sequence"/>
</dbReference>
<dbReference type="EMBL" id="MWQN01000004">
    <property type="protein sequence ID" value="OPC77125.1"/>
    <property type="molecule type" value="Genomic_DNA"/>
</dbReference>
<protein>
    <submittedName>
        <fullName evidence="1">Uncharacterized protein</fullName>
    </submittedName>
</protein>
<gene>
    <name evidence="1" type="ORF">B4N89_41930</name>
</gene>
<sequence length="140" mass="15541">MRPIFRLPPGSPLAAAVSEDWGLIPLRVPAGWNVIYNGVSARRLSDGRIEANDSEDLYWARTAPPPWRTAGEVAAMNGLETREINMDAGWYGGQGFRVVVLDPGWEQIRASHTTPDLHEFIATLEAWMSLITERGKLPES</sequence>
<keyword evidence="2" id="KW-1185">Reference proteome</keyword>
<name>A0A1T3NK89_9ACTN</name>
<dbReference type="AlphaFoldDB" id="A0A1T3NK89"/>